<proteinExistence type="predicted"/>
<dbReference type="KEGG" id="tcy:Thicy_0892"/>
<organism evidence="1 2">
    <name type="scientific">Thiomicrospira cyclica (strain DSM 14477 / JCM 11371 / ALM1)</name>
    <name type="common">Thioalkalimicrobium cyclicum</name>
    <dbReference type="NCBI Taxonomy" id="717773"/>
    <lineage>
        <taxon>Bacteria</taxon>
        <taxon>Pseudomonadati</taxon>
        <taxon>Pseudomonadota</taxon>
        <taxon>Gammaproteobacteria</taxon>
        <taxon>Thiotrichales</taxon>
        <taxon>Piscirickettsiaceae</taxon>
        <taxon>Thiomicrospira</taxon>
    </lineage>
</organism>
<reference evidence="1 2" key="1">
    <citation type="submission" date="2011-05" db="EMBL/GenBank/DDBJ databases">
        <title>Complete sequence of Thioalkalimicrobium cyclicum ALM1.</title>
        <authorList>
            <consortium name="US DOE Joint Genome Institute"/>
            <person name="Lucas S."/>
            <person name="Han J."/>
            <person name="Lapidus A."/>
            <person name="Cheng J.-F."/>
            <person name="Goodwin L."/>
            <person name="Pitluck S."/>
            <person name="Peters L."/>
            <person name="Mikhailova N."/>
            <person name="Davenport K."/>
            <person name="Han C."/>
            <person name="Tapia R."/>
            <person name="Land M."/>
            <person name="Hauser L."/>
            <person name="Kyrpides N."/>
            <person name="Ivanova N."/>
            <person name="Pagani I."/>
            <person name="Kappler U."/>
            <person name="Woyke T."/>
        </authorList>
    </citation>
    <scope>NUCLEOTIDE SEQUENCE [LARGE SCALE GENOMIC DNA]</scope>
    <source>
        <strain evidence="2">DSM 14477 / JCM 11371 / ALM1</strain>
    </source>
</reference>
<name>F6DCS8_THICA</name>
<dbReference type="HOGENOM" id="CLU_197656_0_0_6"/>
<dbReference type="STRING" id="717773.Thicy_0892"/>
<evidence type="ECO:0000313" key="2">
    <source>
        <dbReference type="Proteomes" id="UP000009232"/>
    </source>
</evidence>
<protein>
    <submittedName>
        <fullName evidence="1">Uncharacterized protein</fullName>
    </submittedName>
</protein>
<dbReference type="RefSeq" id="WP_013835442.1">
    <property type="nucleotide sequence ID" value="NC_015581.1"/>
</dbReference>
<dbReference type="EMBL" id="CP002776">
    <property type="protein sequence ID" value="AEG31664.1"/>
    <property type="molecule type" value="Genomic_DNA"/>
</dbReference>
<gene>
    <name evidence="1" type="ordered locus">Thicy_0892</name>
</gene>
<accession>F6DCS8</accession>
<sequence>MYAVEFETDVVSEYVRIPNFEQFKNQHVKVIVLSEQANVSQSVAGVERADVLDFSAFKVKAFKNCDALAYQQAMRDEWE</sequence>
<dbReference type="AlphaFoldDB" id="F6DCS8"/>
<dbReference type="Proteomes" id="UP000009232">
    <property type="component" value="Chromosome"/>
</dbReference>
<dbReference type="OrthoDB" id="5616219at2"/>
<evidence type="ECO:0000313" key="1">
    <source>
        <dbReference type="EMBL" id="AEG31664.1"/>
    </source>
</evidence>
<keyword evidence="2" id="KW-1185">Reference proteome</keyword>